<comment type="cofactor">
    <cofactor evidence="1 11">
        <name>heme</name>
        <dbReference type="ChEBI" id="CHEBI:30413"/>
    </cofactor>
</comment>
<protein>
    <submittedName>
        <fullName evidence="12">Cytochrome P450</fullName>
    </submittedName>
</protein>
<feature type="binding site" description="axial binding residue" evidence="11">
    <location>
        <position position="430"/>
    </location>
    <ligand>
        <name>heme</name>
        <dbReference type="ChEBI" id="CHEBI:30413"/>
    </ligand>
    <ligandPart>
        <name>Fe</name>
        <dbReference type="ChEBI" id="CHEBI:18248"/>
    </ligandPart>
</feature>
<evidence type="ECO:0000256" key="2">
    <source>
        <dbReference type="ARBA" id="ARBA00004370"/>
    </source>
</evidence>
<organism evidence="12 13">
    <name type="scientific">Gigaspora rosea</name>
    <dbReference type="NCBI Taxonomy" id="44941"/>
    <lineage>
        <taxon>Eukaryota</taxon>
        <taxon>Fungi</taxon>
        <taxon>Fungi incertae sedis</taxon>
        <taxon>Mucoromycota</taxon>
        <taxon>Glomeromycotina</taxon>
        <taxon>Glomeromycetes</taxon>
        <taxon>Diversisporales</taxon>
        <taxon>Gigasporaceae</taxon>
        <taxon>Gigaspora</taxon>
    </lineage>
</organism>
<dbReference type="GO" id="GO:0004497">
    <property type="term" value="F:monooxygenase activity"/>
    <property type="evidence" value="ECO:0007669"/>
    <property type="project" value="UniProtKB-KW"/>
</dbReference>
<dbReference type="Gene3D" id="1.10.630.10">
    <property type="entry name" value="Cytochrome P450"/>
    <property type="match status" value="1"/>
</dbReference>
<keyword evidence="7" id="KW-1133">Transmembrane helix</keyword>
<evidence type="ECO:0000256" key="5">
    <source>
        <dbReference type="ARBA" id="ARBA00022692"/>
    </source>
</evidence>
<dbReference type="InterPro" id="IPR002403">
    <property type="entry name" value="Cyt_P450_E_grp-IV"/>
</dbReference>
<dbReference type="STRING" id="44941.A0A397VGP8"/>
<dbReference type="PANTHER" id="PTHR46206:SF5">
    <property type="entry name" value="P450, PUTATIVE (EUROFUNG)-RELATED"/>
    <property type="match status" value="1"/>
</dbReference>
<evidence type="ECO:0000256" key="3">
    <source>
        <dbReference type="ARBA" id="ARBA00010617"/>
    </source>
</evidence>
<accession>A0A397VGP8</accession>
<dbReference type="GO" id="GO:0016020">
    <property type="term" value="C:membrane"/>
    <property type="evidence" value="ECO:0007669"/>
    <property type="project" value="UniProtKB-SubCell"/>
</dbReference>
<dbReference type="PANTHER" id="PTHR46206">
    <property type="entry name" value="CYTOCHROME P450"/>
    <property type="match status" value="1"/>
</dbReference>
<dbReference type="AlphaFoldDB" id="A0A397VGP8"/>
<proteinExistence type="inferred from homology"/>
<name>A0A397VGP8_9GLOM</name>
<keyword evidence="9" id="KW-0503">Monooxygenase</keyword>
<dbReference type="Proteomes" id="UP000266673">
    <property type="component" value="Unassembled WGS sequence"/>
</dbReference>
<evidence type="ECO:0000313" key="13">
    <source>
        <dbReference type="Proteomes" id="UP000266673"/>
    </source>
</evidence>
<dbReference type="GO" id="GO:0005506">
    <property type="term" value="F:iron ion binding"/>
    <property type="evidence" value="ECO:0007669"/>
    <property type="project" value="InterPro"/>
</dbReference>
<comment type="similarity">
    <text evidence="3">Belongs to the cytochrome P450 family.</text>
</comment>
<dbReference type="Pfam" id="PF00067">
    <property type="entry name" value="p450"/>
    <property type="match status" value="1"/>
</dbReference>
<keyword evidence="13" id="KW-1185">Reference proteome</keyword>
<dbReference type="EMBL" id="QKWP01000386">
    <property type="protein sequence ID" value="RIB21001.1"/>
    <property type="molecule type" value="Genomic_DNA"/>
</dbReference>
<evidence type="ECO:0000256" key="4">
    <source>
        <dbReference type="ARBA" id="ARBA00022617"/>
    </source>
</evidence>
<evidence type="ECO:0000256" key="10">
    <source>
        <dbReference type="ARBA" id="ARBA00023136"/>
    </source>
</evidence>
<evidence type="ECO:0000256" key="7">
    <source>
        <dbReference type="ARBA" id="ARBA00022989"/>
    </source>
</evidence>
<dbReference type="GO" id="GO:0020037">
    <property type="term" value="F:heme binding"/>
    <property type="evidence" value="ECO:0007669"/>
    <property type="project" value="InterPro"/>
</dbReference>
<dbReference type="PRINTS" id="PR00465">
    <property type="entry name" value="EP450IV"/>
</dbReference>
<dbReference type="InterPro" id="IPR001128">
    <property type="entry name" value="Cyt_P450"/>
</dbReference>
<comment type="caution">
    <text evidence="12">The sequence shown here is derived from an EMBL/GenBank/DDBJ whole genome shotgun (WGS) entry which is preliminary data.</text>
</comment>
<evidence type="ECO:0000256" key="9">
    <source>
        <dbReference type="ARBA" id="ARBA00023033"/>
    </source>
</evidence>
<keyword evidence="5" id="KW-0812">Transmembrane</keyword>
<evidence type="ECO:0000256" key="11">
    <source>
        <dbReference type="PIRSR" id="PIRSR602403-1"/>
    </source>
</evidence>
<reference evidence="12 13" key="1">
    <citation type="submission" date="2018-06" db="EMBL/GenBank/DDBJ databases">
        <title>Comparative genomics reveals the genomic features of Rhizophagus irregularis, R. cerebriforme, R. diaphanum and Gigaspora rosea, and their symbiotic lifestyle signature.</title>
        <authorList>
            <person name="Morin E."/>
            <person name="San Clemente H."/>
            <person name="Chen E.C.H."/>
            <person name="De La Providencia I."/>
            <person name="Hainaut M."/>
            <person name="Kuo A."/>
            <person name="Kohler A."/>
            <person name="Murat C."/>
            <person name="Tang N."/>
            <person name="Roy S."/>
            <person name="Loubradou J."/>
            <person name="Henrissat B."/>
            <person name="Grigoriev I.V."/>
            <person name="Corradi N."/>
            <person name="Roux C."/>
            <person name="Martin F.M."/>
        </authorList>
    </citation>
    <scope>NUCLEOTIDE SEQUENCE [LARGE SCALE GENOMIC DNA]</scope>
    <source>
        <strain evidence="12 13">DAOM 194757</strain>
    </source>
</reference>
<sequence length="483" mass="55906">MDYVEIFCLLFFVTFIFNLIKRPRINANESPLVPYHIPFIGHTYSFLKDPENCLRECKEKYGEPFSLYIFGTVVTFTGSETSTEVLKNSAIFDFHSAVDKIFPISSVFRIFNKKFHSLEFTARVVHEEISSKLNLYFSRIQKEILFGIEKYFGKCEEPKVFRNTSHMLSRIIARPVANILLGECLITPMLSFIHRSFHTSFITLLFKFGLVSIVGHRDTFVKRCKPIVEERIHQRKKLGEKYIQKEDLLDFYLGDPHFKTDVVDDQYMDELFGHLYWLVFVSINATTKALGFALFDYAGRPELWDEIYEEQLKIHNESNGILSTEDVHKMVKLDCLIKESLRCSTDIAALPHILTDNSFTFSNGATIPKGREVYVYMRDSAFNNNFFGETSNEFQPKRHITSYPNGKTIHLPATKVDKSFITFVGGKRACPGRFFAINEIKIALHKLILRYKIRTESGKVDPARIILTLTYPSNSGLIFENRN</sequence>
<comment type="subcellular location">
    <subcellularLocation>
        <location evidence="2">Membrane</location>
    </subcellularLocation>
</comment>
<keyword evidence="8 11" id="KW-0408">Iron</keyword>
<keyword evidence="4 11" id="KW-0349">Heme</keyword>
<evidence type="ECO:0000256" key="6">
    <source>
        <dbReference type="ARBA" id="ARBA00022723"/>
    </source>
</evidence>
<keyword evidence="10" id="KW-0472">Membrane</keyword>
<evidence type="ECO:0000256" key="1">
    <source>
        <dbReference type="ARBA" id="ARBA00001971"/>
    </source>
</evidence>
<gene>
    <name evidence="12" type="ORF">C2G38_2177859</name>
</gene>
<dbReference type="OrthoDB" id="1844152at2759"/>
<evidence type="ECO:0000313" key="12">
    <source>
        <dbReference type="EMBL" id="RIB21001.1"/>
    </source>
</evidence>
<dbReference type="GO" id="GO:0016705">
    <property type="term" value="F:oxidoreductase activity, acting on paired donors, with incorporation or reduction of molecular oxygen"/>
    <property type="evidence" value="ECO:0007669"/>
    <property type="project" value="InterPro"/>
</dbReference>
<keyword evidence="6 11" id="KW-0479">Metal-binding</keyword>
<dbReference type="SUPFAM" id="SSF48264">
    <property type="entry name" value="Cytochrome P450"/>
    <property type="match status" value="1"/>
</dbReference>
<keyword evidence="9" id="KW-0560">Oxidoreductase</keyword>
<evidence type="ECO:0000256" key="8">
    <source>
        <dbReference type="ARBA" id="ARBA00023004"/>
    </source>
</evidence>
<dbReference type="InterPro" id="IPR036396">
    <property type="entry name" value="Cyt_P450_sf"/>
</dbReference>